<dbReference type="InterPro" id="IPR002477">
    <property type="entry name" value="Peptidoglycan-bd-like"/>
</dbReference>
<organism evidence="2 3">
    <name type="scientific">Nocardiopsis mwathae</name>
    <dbReference type="NCBI Taxonomy" id="1472723"/>
    <lineage>
        <taxon>Bacteria</taxon>
        <taxon>Bacillati</taxon>
        <taxon>Actinomycetota</taxon>
        <taxon>Actinomycetes</taxon>
        <taxon>Streptosporangiales</taxon>
        <taxon>Nocardiopsidaceae</taxon>
        <taxon>Nocardiopsis</taxon>
    </lineage>
</organism>
<dbReference type="RefSeq" id="WP_184072395.1">
    <property type="nucleotide sequence ID" value="NZ_JACHDS010000001.1"/>
</dbReference>
<dbReference type="SUPFAM" id="SSF47090">
    <property type="entry name" value="PGBD-like"/>
    <property type="match status" value="1"/>
</dbReference>
<dbReference type="InterPro" id="IPR036366">
    <property type="entry name" value="PGBDSf"/>
</dbReference>
<dbReference type="Pfam" id="PF01471">
    <property type="entry name" value="PG_binding_1"/>
    <property type="match status" value="1"/>
</dbReference>
<dbReference type="AlphaFoldDB" id="A0A7W9YDA6"/>
<comment type="caution">
    <text evidence="2">The sequence shown here is derived from an EMBL/GenBank/DDBJ whole genome shotgun (WGS) entry which is preliminary data.</text>
</comment>
<keyword evidence="3" id="KW-1185">Reference proteome</keyword>
<protein>
    <submittedName>
        <fullName evidence="2">Peptidoglycan hydrolase-like protein with peptidoglycan-binding domain</fullName>
    </submittedName>
</protein>
<accession>A0A7W9YDA6</accession>
<feature type="domain" description="Peptidoglycan binding-like" evidence="1">
    <location>
        <begin position="121"/>
        <end position="169"/>
    </location>
</feature>
<evidence type="ECO:0000259" key="1">
    <source>
        <dbReference type="Pfam" id="PF01471"/>
    </source>
</evidence>
<name>A0A7W9YDA6_9ACTN</name>
<reference evidence="2 3" key="1">
    <citation type="submission" date="2020-08" db="EMBL/GenBank/DDBJ databases">
        <title>Sequencing the genomes of 1000 actinobacteria strains.</title>
        <authorList>
            <person name="Klenk H.-P."/>
        </authorList>
    </citation>
    <scope>NUCLEOTIDE SEQUENCE [LARGE SCALE GENOMIC DNA]</scope>
    <source>
        <strain evidence="2 3">DSM 46659</strain>
    </source>
</reference>
<dbReference type="Proteomes" id="UP000546642">
    <property type="component" value="Unassembled WGS sequence"/>
</dbReference>
<proteinExistence type="predicted"/>
<dbReference type="InterPro" id="IPR036365">
    <property type="entry name" value="PGBD-like_sf"/>
</dbReference>
<dbReference type="EMBL" id="JACHDS010000001">
    <property type="protein sequence ID" value="MBB6170034.1"/>
    <property type="molecule type" value="Genomic_DNA"/>
</dbReference>
<sequence length="348" mass="35115">MLNRPTGTAVLAGAVLVAAGGVAGFLLRPAGPPPDLAAADTITSAPVAEEKYADERTVQVTLNLSPAADLTVGTAGRVTSTGCAAGGTVESGTVPVRVDGKRLIALATSVPLYRDLRWGHTGADVKALQTELARLGHPTPADGTFGRRTYEAVRSLKKANGWKNPDGEVAVDRFIWLPAAQVTVEECQAPLGAHLGKGGEFATVPGRVESARADSLPADAAPGERTLTVAGVSGPVSGEGVADDPGFLRELAATKEARAAQKGQDDPVSGSVALTEPLDALKVAPGALFGTSGDSGCLQEGDDTIPVRIVGSNLGSTLVVPEDEDGDVPDEVAVGTAITATSCAGDTS</sequence>
<dbReference type="Gene3D" id="1.10.101.10">
    <property type="entry name" value="PGBD-like superfamily/PGBD"/>
    <property type="match status" value="1"/>
</dbReference>
<gene>
    <name evidence="2" type="ORF">HNR23_000094</name>
</gene>
<dbReference type="GO" id="GO:0016787">
    <property type="term" value="F:hydrolase activity"/>
    <property type="evidence" value="ECO:0007669"/>
    <property type="project" value="UniProtKB-KW"/>
</dbReference>
<evidence type="ECO:0000313" key="3">
    <source>
        <dbReference type="Proteomes" id="UP000546642"/>
    </source>
</evidence>
<evidence type="ECO:0000313" key="2">
    <source>
        <dbReference type="EMBL" id="MBB6170034.1"/>
    </source>
</evidence>
<keyword evidence="2" id="KW-0378">Hydrolase</keyword>